<reference evidence="7" key="1">
    <citation type="submission" date="2018-04" db="EMBL/GenBank/DDBJ databases">
        <title>Whole genome sequencing of Hypsizygus marmoreus.</title>
        <authorList>
            <person name="Choi I.-G."/>
            <person name="Min B."/>
            <person name="Kim J.-G."/>
            <person name="Kim S."/>
            <person name="Oh Y.-L."/>
            <person name="Kong W.-S."/>
            <person name="Park H."/>
            <person name="Jeong J."/>
            <person name="Song E.-S."/>
        </authorList>
    </citation>
    <scope>NUCLEOTIDE SEQUENCE [LARGE SCALE GENOMIC DNA]</scope>
    <source>
        <strain evidence="7">51987-8</strain>
    </source>
</reference>
<dbReference type="SUPFAM" id="SSF103473">
    <property type="entry name" value="MFS general substrate transporter"/>
    <property type="match status" value="1"/>
</dbReference>
<evidence type="ECO:0000313" key="7">
    <source>
        <dbReference type="EMBL" id="RDB16989.1"/>
    </source>
</evidence>
<keyword evidence="8" id="KW-1185">Reference proteome</keyword>
<feature type="transmembrane region" description="Helical" evidence="6">
    <location>
        <begin position="369"/>
        <end position="389"/>
    </location>
</feature>
<evidence type="ECO:0000256" key="1">
    <source>
        <dbReference type="ARBA" id="ARBA00004141"/>
    </source>
</evidence>
<dbReference type="FunCoup" id="A0A369J4N9">
    <property type="interactions" value="56"/>
</dbReference>
<dbReference type="OrthoDB" id="2015447at2759"/>
<feature type="transmembrane region" description="Helical" evidence="6">
    <location>
        <begin position="395"/>
        <end position="421"/>
    </location>
</feature>
<evidence type="ECO:0000256" key="3">
    <source>
        <dbReference type="ARBA" id="ARBA00022989"/>
    </source>
</evidence>
<feature type="region of interest" description="Disordered" evidence="5">
    <location>
        <begin position="263"/>
        <end position="288"/>
    </location>
</feature>
<feature type="region of interest" description="Disordered" evidence="5">
    <location>
        <begin position="28"/>
        <end position="52"/>
    </location>
</feature>
<keyword evidence="2 6" id="KW-0812">Transmembrane</keyword>
<keyword evidence="4 6" id="KW-0472">Membrane</keyword>
<dbReference type="GO" id="GO:0016020">
    <property type="term" value="C:membrane"/>
    <property type="evidence" value="ECO:0007669"/>
    <property type="project" value="UniProtKB-SubCell"/>
</dbReference>
<dbReference type="PANTHER" id="PTHR23510">
    <property type="entry name" value="INNER MEMBRANE TRANSPORT PROTEIN YAJR"/>
    <property type="match status" value="1"/>
</dbReference>
<accession>A0A369J4N9</accession>
<protein>
    <recommendedName>
        <fullName evidence="9">Major facilitator superfamily (MFS) profile domain-containing protein</fullName>
    </recommendedName>
</protein>
<keyword evidence="3 6" id="KW-1133">Transmembrane helix</keyword>
<feature type="transmembrane region" description="Helical" evidence="6">
    <location>
        <begin position="200"/>
        <end position="224"/>
    </location>
</feature>
<feature type="transmembrane region" description="Helical" evidence="6">
    <location>
        <begin position="341"/>
        <end position="362"/>
    </location>
</feature>
<dbReference type="GO" id="GO:0022857">
    <property type="term" value="F:transmembrane transporter activity"/>
    <property type="evidence" value="ECO:0007669"/>
    <property type="project" value="InterPro"/>
</dbReference>
<evidence type="ECO:0000256" key="5">
    <source>
        <dbReference type="SAM" id="MobiDB-lite"/>
    </source>
</evidence>
<evidence type="ECO:0000256" key="6">
    <source>
        <dbReference type="SAM" id="Phobius"/>
    </source>
</evidence>
<evidence type="ECO:0000256" key="2">
    <source>
        <dbReference type="ARBA" id="ARBA00022692"/>
    </source>
</evidence>
<organism evidence="7 8">
    <name type="scientific">Hypsizygus marmoreus</name>
    <name type="common">White beech mushroom</name>
    <name type="synonym">Agaricus marmoreus</name>
    <dbReference type="NCBI Taxonomy" id="39966"/>
    <lineage>
        <taxon>Eukaryota</taxon>
        <taxon>Fungi</taxon>
        <taxon>Dikarya</taxon>
        <taxon>Basidiomycota</taxon>
        <taxon>Agaricomycotina</taxon>
        <taxon>Agaricomycetes</taxon>
        <taxon>Agaricomycetidae</taxon>
        <taxon>Agaricales</taxon>
        <taxon>Tricholomatineae</taxon>
        <taxon>Lyophyllaceae</taxon>
        <taxon>Hypsizygus</taxon>
    </lineage>
</organism>
<evidence type="ECO:0000256" key="4">
    <source>
        <dbReference type="ARBA" id="ARBA00023136"/>
    </source>
</evidence>
<feature type="transmembrane region" description="Helical" evidence="6">
    <location>
        <begin position="466"/>
        <end position="485"/>
    </location>
</feature>
<dbReference type="AlphaFoldDB" id="A0A369J4N9"/>
<comment type="caution">
    <text evidence="7">The sequence shown here is derived from an EMBL/GenBank/DDBJ whole genome shotgun (WGS) entry which is preliminary data.</text>
</comment>
<dbReference type="Proteomes" id="UP000076154">
    <property type="component" value="Unassembled WGS sequence"/>
</dbReference>
<dbReference type="STRING" id="39966.A0A369J4N9"/>
<dbReference type="InParanoid" id="A0A369J4N9"/>
<feature type="transmembrane region" description="Helical" evidence="6">
    <location>
        <begin position="101"/>
        <end position="122"/>
    </location>
</feature>
<sequence length="490" mass="52755">MLSTPAISSTGVDVLGYEPKAEGEKEIWSAGSSTKAATSTTPSLKLSPSVSRGSAIDDTHEDFKLPDTISLSLVILGNALLQMSFYIVVSSANAYADHLGGTPTFSGLVIGIPSLIAGLTLFPMVKFDQGRYKIPLTAGYGLLCLGNILYGLAYHANFLYLIFIGRFVSGLGFIALMYCKRYCSDPRIVGVRRRTTLAGFLVMGQGLGFTAGPFLGGVLYKIGFPNTVFNGLTSPGWLFAIIWAIYFVANGVFFKDIRPSPTHPHDISSPPTSHEPEVSISSPSTSFDDTEYRRPTSLRQWGVIALMMWYAMTCFLVLGAWESNIPVYTEAIFGYDPFRAGNFIALGGVATFPFLILNVFYARYLQDRVILACGVSLGLAGQFIMLALVNTNKVTFGSFYVCWFIVALGFNLASTCTLSLLSKLLPPSWNSVISLAIQNSNLTGRVAGAVLGGSGVKIGISNFLGLQIAVVGIGLVMQITLWRDLKAKTG</sequence>
<dbReference type="EMBL" id="LUEZ02000122">
    <property type="protein sequence ID" value="RDB16989.1"/>
    <property type="molecule type" value="Genomic_DNA"/>
</dbReference>
<feature type="transmembrane region" description="Helical" evidence="6">
    <location>
        <begin position="301"/>
        <end position="321"/>
    </location>
</feature>
<dbReference type="InterPro" id="IPR011701">
    <property type="entry name" value="MFS"/>
</dbReference>
<feature type="transmembrane region" description="Helical" evidence="6">
    <location>
        <begin position="69"/>
        <end position="89"/>
    </location>
</feature>
<evidence type="ECO:0008006" key="9">
    <source>
        <dbReference type="Google" id="ProtNLM"/>
    </source>
</evidence>
<feature type="transmembrane region" description="Helical" evidence="6">
    <location>
        <begin position="158"/>
        <end position="179"/>
    </location>
</feature>
<dbReference type="Pfam" id="PF07690">
    <property type="entry name" value="MFS_1"/>
    <property type="match status" value="1"/>
</dbReference>
<name>A0A369J4N9_HYPMA</name>
<proteinExistence type="predicted"/>
<evidence type="ECO:0000313" key="8">
    <source>
        <dbReference type="Proteomes" id="UP000076154"/>
    </source>
</evidence>
<dbReference type="InterPro" id="IPR051068">
    <property type="entry name" value="MFS_Domain-Containing_Protein"/>
</dbReference>
<feature type="transmembrane region" description="Helical" evidence="6">
    <location>
        <begin position="236"/>
        <end position="254"/>
    </location>
</feature>
<dbReference type="InterPro" id="IPR036259">
    <property type="entry name" value="MFS_trans_sf"/>
</dbReference>
<dbReference type="PANTHER" id="PTHR23510:SF64">
    <property type="entry name" value="INNER MEMBRANE TRANSPORT PROTEIN YAJR"/>
    <property type="match status" value="1"/>
</dbReference>
<gene>
    <name evidence="7" type="ORF">Hypma_002670</name>
</gene>
<dbReference type="Gene3D" id="1.20.1250.20">
    <property type="entry name" value="MFS general substrate transporter like domains"/>
    <property type="match status" value="1"/>
</dbReference>
<feature type="compositionally biased region" description="Low complexity" evidence="5">
    <location>
        <begin position="29"/>
        <end position="51"/>
    </location>
</feature>
<comment type="subcellular location">
    <subcellularLocation>
        <location evidence="1">Membrane</location>
        <topology evidence="1">Multi-pass membrane protein</topology>
    </subcellularLocation>
</comment>
<feature type="transmembrane region" description="Helical" evidence="6">
    <location>
        <begin position="134"/>
        <end position="152"/>
    </location>
</feature>